<dbReference type="InterPro" id="IPR019734">
    <property type="entry name" value="TPR_rpt"/>
</dbReference>
<dbReference type="Gene3D" id="3.40.50.12580">
    <property type="match status" value="1"/>
</dbReference>
<evidence type="ECO:0000256" key="5">
    <source>
        <dbReference type="ARBA" id="ARBA00022944"/>
    </source>
</evidence>
<dbReference type="CDD" id="cd03811">
    <property type="entry name" value="GT4_GT28_WabH-like"/>
    <property type="match status" value="1"/>
</dbReference>
<comment type="subcellular location">
    <subcellularLocation>
        <location evidence="1">Cell membrane</location>
        <topology evidence="1">Peripheral membrane protein</topology>
    </subcellularLocation>
</comment>
<evidence type="ECO:0000256" key="1">
    <source>
        <dbReference type="ARBA" id="ARBA00004202"/>
    </source>
</evidence>
<keyword evidence="6" id="KW-0472">Membrane</keyword>
<keyword evidence="7" id="KW-0802">TPR repeat</keyword>
<feature type="repeat" description="TPR" evidence="7">
    <location>
        <begin position="95"/>
        <end position="128"/>
    </location>
</feature>
<proteinExistence type="inferred from homology"/>
<gene>
    <name evidence="8" type="ORF">BAURA86_03670</name>
</gene>
<evidence type="ECO:0000256" key="3">
    <source>
        <dbReference type="ARBA" id="ARBA00022475"/>
    </source>
</evidence>
<feature type="repeat" description="TPR" evidence="7">
    <location>
        <begin position="61"/>
        <end position="94"/>
    </location>
</feature>
<dbReference type="Gene3D" id="3.40.50.11820">
    <property type="match status" value="1"/>
</dbReference>
<dbReference type="EMBL" id="FXZI01000019">
    <property type="protein sequence ID" value="SMY04410.1"/>
    <property type="molecule type" value="Genomic_DNA"/>
</dbReference>
<dbReference type="SUPFAM" id="SSF48452">
    <property type="entry name" value="TPR-like"/>
    <property type="match status" value="2"/>
</dbReference>
<dbReference type="InterPro" id="IPR043149">
    <property type="entry name" value="TagF_N"/>
</dbReference>
<evidence type="ECO:0000256" key="6">
    <source>
        <dbReference type="ARBA" id="ARBA00023136"/>
    </source>
</evidence>
<evidence type="ECO:0000313" key="9">
    <source>
        <dbReference type="Proteomes" id="UP000234300"/>
    </source>
</evidence>
<evidence type="ECO:0000256" key="2">
    <source>
        <dbReference type="ARBA" id="ARBA00010488"/>
    </source>
</evidence>
<name>A0A2H1KXF8_BREAU</name>
<dbReference type="Gene3D" id="1.25.40.10">
    <property type="entry name" value="Tetratricopeptide repeat domain"/>
    <property type="match status" value="2"/>
</dbReference>
<keyword evidence="5" id="KW-0777">Teichoic acid biosynthesis</keyword>
<evidence type="ECO:0000256" key="4">
    <source>
        <dbReference type="ARBA" id="ARBA00022679"/>
    </source>
</evidence>
<dbReference type="Pfam" id="PF13692">
    <property type="entry name" value="Glyco_trans_1_4"/>
    <property type="match status" value="1"/>
</dbReference>
<dbReference type="InterPro" id="IPR051612">
    <property type="entry name" value="Teichoic_Acid_Biosynth"/>
</dbReference>
<dbReference type="PANTHER" id="PTHR37316:SF3">
    <property type="entry name" value="TEICHOIC ACID GLYCEROL-PHOSPHATE TRANSFERASE"/>
    <property type="match status" value="1"/>
</dbReference>
<dbReference type="GO" id="GO:0005886">
    <property type="term" value="C:plasma membrane"/>
    <property type="evidence" value="ECO:0007669"/>
    <property type="project" value="UniProtKB-SubCell"/>
</dbReference>
<dbReference type="InterPro" id="IPR011990">
    <property type="entry name" value="TPR-like_helical_dom_sf"/>
</dbReference>
<keyword evidence="4 8" id="KW-0808">Transferase</keyword>
<dbReference type="Proteomes" id="UP000234300">
    <property type="component" value="Unassembled WGS sequence"/>
</dbReference>
<dbReference type="GO" id="GO:0019350">
    <property type="term" value="P:teichoic acid biosynthetic process"/>
    <property type="evidence" value="ECO:0007669"/>
    <property type="project" value="UniProtKB-KW"/>
</dbReference>
<protein>
    <submittedName>
        <fullName evidence="8">CDP-glycerol glycerophosphotransferase</fullName>
        <ecNumber evidence="8">2.7.8.12</ecNumber>
    </submittedName>
</protein>
<dbReference type="InterPro" id="IPR007554">
    <property type="entry name" value="Glycerophosphate_synth"/>
</dbReference>
<dbReference type="PROSITE" id="PS50005">
    <property type="entry name" value="TPR"/>
    <property type="match status" value="2"/>
</dbReference>
<evidence type="ECO:0000313" key="8">
    <source>
        <dbReference type="EMBL" id="SMY04410.1"/>
    </source>
</evidence>
<dbReference type="SMART" id="SM00028">
    <property type="entry name" value="TPR"/>
    <property type="match status" value="4"/>
</dbReference>
<keyword evidence="3" id="KW-1003">Cell membrane</keyword>
<dbReference type="Pfam" id="PF04464">
    <property type="entry name" value="Glyphos_transf"/>
    <property type="match status" value="1"/>
</dbReference>
<comment type="similarity">
    <text evidence="2">Belongs to the CDP-glycerol glycerophosphotransferase family.</text>
</comment>
<dbReference type="Gene3D" id="3.40.50.2000">
    <property type="entry name" value="Glycogen Phosphorylase B"/>
    <property type="match status" value="2"/>
</dbReference>
<dbReference type="PANTHER" id="PTHR37316">
    <property type="entry name" value="TEICHOIC ACID GLYCEROL-PHOSPHATE PRIMASE"/>
    <property type="match status" value="1"/>
</dbReference>
<organism evidence="8 9">
    <name type="scientific">Brevibacterium aurantiacum</name>
    <dbReference type="NCBI Taxonomy" id="273384"/>
    <lineage>
        <taxon>Bacteria</taxon>
        <taxon>Bacillati</taxon>
        <taxon>Actinomycetota</taxon>
        <taxon>Actinomycetes</taxon>
        <taxon>Micrococcales</taxon>
        <taxon>Brevibacteriaceae</taxon>
        <taxon>Brevibacterium</taxon>
    </lineage>
</organism>
<dbReference type="Pfam" id="PF14559">
    <property type="entry name" value="TPR_19"/>
    <property type="match status" value="1"/>
</dbReference>
<sequence length="1290" mass="144445">MDPQASMRNMKNFRRAVAATRDTLSSRRRAYRNGNRALQNGQLELAENLVNQAVVGSDAPVAWIQRLGFIQERAGKYSEALKNYHRAIHGDPGQAEWYYRAGICAKNLGQFEQATELFESAVTRGERHTRAAKALIENLPANTPAWRRIDLYERALAVTEDLATLRGAATLNYNMKRYAASLVLVEKIESTDTASEADLILKSMCLLDLGESSKAFAQLKRLSGGSRNAKARKIGPGYYLDQKHDWENAFTVHSLEWTDSGSTNAEAAFGAAYALDRLYKWSESLGWYRRAIARPNGDRAYWAYKYAHALERCEQFELASSWYQRALDLGKMRQSDWFYRLGYCQFALNELDSSFHSLRNYLLGDDASGRSVGETDSERPAAFYDSTSEYKESVKRVSAKTRNQLLASTAGLRSAAERSLAKARLLAAEGSFQKASLRYRLYLCHSSNPDRNILLEVAENYYRAGEKQAACEVLLDSREFQRPDGIDQKRYLKTDFERRVTRYAEYTERFHVNDKIVLFESYWGSRVADSPLAIYTAMRNDSRFADREFYWTVQSNCPIPDQLVDDGRTFLVEYGSRKYDRILATAGVLVNNTSWVRYFSRRPEQRYVNTWHGTPMKTLGKNIGTGVLEHANVARNFLNVTDFILPNDFTAEKILKDYDLAGLTQANFSPVGSPRLDDVVLGGRTKRSAILSKLGIDVATTKSVVLYAPTWRGSATDKSMNVDIAEDALDALSDIEDCIVLFRAHHLAQSSLVSTDINTIVVPDEIDTYDLLDAVDILVSDYSSLLIDFLSTSRPIVCFVPDLDAYSEERGLYFEPSDLTDLVAGNSKSLRTLVSQIHDEVSTTQTAAADRFCALEDGHAADRVLDRILADPRINSVSSRGTLVFFESMIPNGIRSSFINLSKLVNREDYELKVAVDVKQVEADSNRQDGLAELPDDMGVIGRLGEMVMTLEERYALTEFSRRFGDTSQPLEQLVDGAYRREFRRVFGYPQNVMFIDFEGYSRYWNALIGRGLPSGNFNGVVLHNEMDKERERRFPYMAEVIRNYARYGSVASVSSSINDDNVKAAVALGVEFRNRPGVVHNSIDSESILRKSLKDQNLWESFPAASPKIISIGRLSPEKNQSLLIESIPHVRNVYPNAELIVIGSGPSAPTLRTRVRDMGLEDCVHFVGFQSNPMSTLAQSDVFVLTSVHEGQPMVIFEAMSLSVPVVTTPVPGCVEACVAGDGLVVDYDPLEVANGIISTLARETVPSVFDPIAYNENALAEFDEFVEVALSSPVFAGNRTYNQAGSA</sequence>
<dbReference type="GO" id="GO:0047355">
    <property type="term" value="F:CDP-glycerol glycerophosphotransferase activity"/>
    <property type="evidence" value="ECO:0007669"/>
    <property type="project" value="UniProtKB-EC"/>
</dbReference>
<dbReference type="EC" id="2.7.8.12" evidence="8"/>
<accession>A0A2H1KXF8</accession>
<dbReference type="SUPFAM" id="SSF53756">
    <property type="entry name" value="UDP-Glycosyltransferase/glycogen phosphorylase"/>
    <property type="match status" value="2"/>
</dbReference>
<evidence type="ECO:0000256" key="7">
    <source>
        <dbReference type="PROSITE-ProRule" id="PRU00339"/>
    </source>
</evidence>
<dbReference type="InterPro" id="IPR043148">
    <property type="entry name" value="TagF_C"/>
</dbReference>
<reference evidence="8 9" key="1">
    <citation type="submission" date="2017-03" db="EMBL/GenBank/DDBJ databases">
        <authorList>
            <person name="Afonso C.L."/>
            <person name="Miller P.J."/>
            <person name="Scott M.A."/>
            <person name="Spackman E."/>
            <person name="Goraichik I."/>
            <person name="Dimitrov K.M."/>
            <person name="Suarez D.L."/>
            <person name="Swayne D.E."/>
        </authorList>
    </citation>
    <scope>NUCLEOTIDE SEQUENCE [LARGE SCALE GENOMIC DNA]</scope>
    <source>
        <strain evidence="9">8(6)</strain>
    </source>
</reference>